<name>A0AAE0CM46_9ROSI</name>
<sequence length="112" mass="12824">MIVHALLEHQYRRMMPRDTSGEITTAWWNVLRSWWIDDDLTTVLRGHDTVQHWAPTLALGDCRPLLGEYVHTRPLETGSRSEYPEETGSPIALVFALNVISRRVSYCTTGCP</sequence>
<dbReference type="Proteomes" id="UP001280121">
    <property type="component" value="Unassembled WGS sequence"/>
</dbReference>
<evidence type="ECO:0000313" key="2">
    <source>
        <dbReference type="Proteomes" id="UP001280121"/>
    </source>
</evidence>
<accession>A0AAE0CM46</accession>
<gene>
    <name evidence="1" type="ORF">Ddye_009299</name>
</gene>
<protein>
    <submittedName>
        <fullName evidence="1">Uncharacterized protein</fullName>
    </submittedName>
</protein>
<dbReference type="EMBL" id="JANJYI010000003">
    <property type="protein sequence ID" value="KAK2656247.1"/>
    <property type="molecule type" value="Genomic_DNA"/>
</dbReference>
<keyword evidence="2" id="KW-1185">Reference proteome</keyword>
<organism evidence="1 2">
    <name type="scientific">Dipteronia dyeriana</name>
    <dbReference type="NCBI Taxonomy" id="168575"/>
    <lineage>
        <taxon>Eukaryota</taxon>
        <taxon>Viridiplantae</taxon>
        <taxon>Streptophyta</taxon>
        <taxon>Embryophyta</taxon>
        <taxon>Tracheophyta</taxon>
        <taxon>Spermatophyta</taxon>
        <taxon>Magnoliopsida</taxon>
        <taxon>eudicotyledons</taxon>
        <taxon>Gunneridae</taxon>
        <taxon>Pentapetalae</taxon>
        <taxon>rosids</taxon>
        <taxon>malvids</taxon>
        <taxon>Sapindales</taxon>
        <taxon>Sapindaceae</taxon>
        <taxon>Hippocastanoideae</taxon>
        <taxon>Acereae</taxon>
        <taxon>Dipteronia</taxon>
    </lineage>
</organism>
<comment type="caution">
    <text evidence="1">The sequence shown here is derived from an EMBL/GenBank/DDBJ whole genome shotgun (WGS) entry which is preliminary data.</text>
</comment>
<proteinExistence type="predicted"/>
<dbReference type="AlphaFoldDB" id="A0AAE0CM46"/>
<evidence type="ECO:0000313" key="1">
    <source>
        <dbReference type="EMBL" id="KAK2656247.1"/>
    </source>
</evidence>
<reference evidence="1" key="1">
    <citation type="journal article" date="2023" name="Plant J.">
        <title>Genome sequences and population genomics provide insights into the demographic history, inbreeding, and mutation load of two 'living fossil' tree species of Dipteronia.</title>
        <authorList>
            <person name="Feng Y."/>
            <person name="Comes H.P."/>
            <person name="Chen J."/>
            <person name="Zhu S."/>
            <person name="Lu R."/>
            <person name="Zhang X."/>
            <person name="Li P."/>
            <person name="Qiu J."/>
            <person name="Olsen K.M."/>
            <person name="Qiu Y."/>
        </authorList>
    </citation>
    <scope>NUCLEOTIDE SEQUENCE</scope>
    <source>
        <strain evidence="1">KIB01</strain>
    </source>
</reference>